<evidence type="ECO:0000256" key="3">
    <source>
        <dbReference type="ARBA" id="ARBA00022605"/>
    </source>
</evidence>
<dbReference type="Pfam" id="PF01048">
    <property type="entry name" value="PNP_UDP_1"/>
    <property type="match status" value="1"/>
</dbReference>
<dbReference type="EC" id="3.2.2.9" evidence="2"/>
<organism evidence="7 8">
    <name type="scientific">Pseudobutyrivibrio ruminis</name>
    <dbReference type="NCBI Taxonomy" id="46206"/>
    <lineage>
        <taxon>Bacteria</taxon>
        <taxon>Bacillati</taxon>
        <taxon>Bacillota</taxon>
        <taxon>Clostridia</taxon>
        <taxon>Lachnospirales</taxon>
        <taxon>Lachnospiraceae</taxon>
        <taxon>Pseudobutyrivibrio</taxon>
    </lineage>
</organism>
<dbReference type="GO" id="GO:0019509">
    <property type="term" value="P:L-methionine salvage from methylthioadenosine"/>
    <property type="evidence" value="ECO:0007669"/>
    <property type="project" value="UniProtKB-UniPathway"/>
</dbReference>
<dbReference type="InterPro" id="IPR000845">
    <property type="entry name" value="Nucleoside_phosphorylase_d"/>
</dbReference>
<dbReference type="PANTHER" id="PTHR46832:SF1">
    <property type="entry name" value="5'-METHYLTHIOADENOSINE_S-ADENOSYLHOMOCYSTEINE NUCLEOSIDASE"/>
    <property type="match status" value="1"/>
</dbReference>
<dbReference type="InterPro" id="IPR035994">
    <property type="entry name" value="Nucleoside_phosphorylase_sf"/>
</dbReference>
<dbReference type="InterPro" id="IPR010049">
    <property type="entry name" value="MTA_SAH_Nsdase"/>
</dbReference>
<evidence type="ECO:0000256" key="2">
    <source>
        <dbReference type="ARBA" id="ARBA00011974"/>
    </source>
</evidence>
<dbReference type="SUPFAM" id="SSF53167">
    <property type="entry name" value="Purine and uridine phosphorylases"/>
    <property type="match status" value="1"/>
</dbReference>
<dbReference type="Gene3D" id="3.40.50.1580">
    <property type="entry name" value="Nucleoside phosphorylase domain"/>
    <property type="match status" value="1"/>
</dbReference>
<protein>
    <recommendedName>
        <fullName evidence="2">adenosylhomocysteine nucleosidase</fullName>
        <ecNumber evidence="2">3.2.2.9</ecNumber>
    </recommendedName>
</protein>
<dbReference type="GO" id="GO:0008930">
    <property type="term" value="F:methylthioadenosine nucleosidase activity"/>
    <property type="evidence" value="ECO:0007669"/>
    <property type="project" value="InterPro"/>
</dbReference>
<evidence type="ECO:0000313" key="7">
    <source>
        <dbReference type="EMBL" id="PHU34043.1"/>
    </source>
</evidence>
<evidence type="ECO:0000256" key="1">
    <source>
        <dbReference type="ARBA" id="ARBA00004945"/>
    </source>
</evidence>
<dbReference type="GO" id="GO:0008782">
    <property type="term" value="F:adenosylhomocysteine nucleosidase activity"/>
    <property type="evidence" value="ECO:0007669"/>
    <property type="project" value="UniProtKB-EC"/>
</dbReference>
<keyword evidence="5" id="KW-0486">Methionine biosynthesis</keyword>
<comment type="pathway">
    <text evidence="1">Amino-acid biosynthesis; L-methionine biosynthesis via salvage pathway; S-methyl-5-thio-alpha-D-ribose 1-phosphate from S-methyl-5'-thioadenosine (hydrolase route): step 1/2.</text>
</comment>
<dbReference type="NCBIfam" id="TIGR01704">
    <property type="entry name" value="MTA_SAH-Nsdase"/>
    <property type="match status" value="1"/>
</dbReference>
<evidence type="ECO:0000256" key="5">
    <source>
        <dbReference type="ARBA" id="ARBA00023167"/>
    </source>
</evidence>
<keyword evidence="4" id="KW-0378">Hydrolase</keyword>
<dbReference type="AlphaFoldDB" id="A0A2G3DT34"/>
<dbReference type="GO" id="GO:0009164">
    <property type="term" value="P:nucleoside catabolic process"/>
    <property type="evidence" value="ECO:0007669"/>
    <property type="project" value="InterPro"/>
</dbReference>
<keyword evidence="3" id="KW-0028">Amino-acid biosynthesis</keyword>
<dbReference type="EMBL" id="PDYF01000042">
    <property type="protein sequence ID" value="PHU34043.1"/>
    <property type="molecule type" value="Genomic_DNA"/>
</dbReference>
<dbReference type="GO" id="GO:0005829">
    <property type="term" value="C:cytosol"/>
    <property type="evidence" value="ECO:0007669"/>
    <property type="project" value="TreeGrafter"/>
</dbReference>
<proteinExistence type="predicted"/>
<dbReference type="GO" id="GO:0019284">
    <property type="term" value="P:L-methionine salvage from S-adenosylmethionine"/>
    <property type="evidence" value="ECO:0007669"/>
    <property type="project" value="TreeGrafter"/>
</dbReference>
<reference evidence="7 8" key="1">
    <citation type="submission" date="2017-10" db="EMBL/GenBank/DDBJ databases">
        <title>Resolving the taxonomy of Roseburia spp., Eubacterium rectale and Agathobacter spp. through phylogenomic analysis.</title>
        <authorList>
            <person name="Sheridan P.O."/>
            <person name="Walker A.W."/>
            <person name="Duncan S.H."/>
            <person name="Scott K.P."/>
            <person name="Toole P.W.O."/>
            <person name="Luis P."/>
            <person name="Flint H.J."/>
        </authorList>
    </citation>
    <scope>NUCLEOTIDE SEQUENCE [LARGE SCALE GENOMIC DNA]</scope>
    <source>
        <strain evidence="7 8">JK626</strain>
    </source>
</reference>
<dbReference type="UniPathway" id="UPA00904">
    <property type="reaction ID" value="UER00871"/>
</dbReference>
<sequence>MKRVAIVSAMDEETEYIHEYLDKREGWSRTKKNLYRHDKKDIDLYVKVLGVGKVNAAYNTADVISEFNPDFIVNIGVSGGLAPNAKRGTVAIGKSYVQTDFHPYIDDNYPKIKDTEDWIIDGLEKSAKENNFDYITGKLATGDFFLSDETERKNIIEIYDPVSFDMETAAIAQVATAKNVEFAALRIFSDLANDESIEIIENKKANNIDDREKEIDKKLKIRPTELLVPFLEEIG</sequence>
<accession>A0A2G3DT34</accession>
<evidence type="ECO:0000313" key="8">
    <source>
        <dbReference type="Proteomes" id="UP000225889"/>
    </source>
</evidence>
<evidence type="ECO:0000259" key="6">
    <source>
        <dbReference type="Pfam" id="PF01048"/>
    </source>
</evidence>
<comment type="caution">
    <text evidence="7">The sequence shown here is derived from an EMBL/GenBank/DDBJ whole genome shotgun (WGS) entry which is preliminary data.</text>
</comment>
<evidence type="ECO:0000256" key="4">
    <source>
        <dbReference type="ARBA" id="ARBA00022801"/>
    </source>
</evidence>
<dbReference type="CDD" id="cd09008">
    <property type="entry name" value="MTAN"/>
    <property type="match status" value="1"/>
</dbReference>
<dbReference type="RefSeq" id="WP_099392599.1">
    <property type="nucleotide sequence ID" value="NZ_PDYF01000042.1"/>
</dbReference>
<dbReference type="Proteomes" id="UP000225889">
    <property type="component" value="Unassembled WGS sequence"/>
</dbReference>
<feature type="domain" description="Nucleoside phosphorylase" evidence="6">
    <location>
        <begin position="3"/>
        <end position="198"/>
    </location>
</feature>
<reference evidence="7 8" key="2">
    <citation type="submission" date="2017-10" db="EMBL/GenBank/DDBJ databases">
        <authorList>
            <person name="Banno H."/>
            <person name="Chua N.-H."/>
        </authorList>
    </citation>
    <scope>NUCLEOTIDE SEQUENCE [LARGE SCALE GENOMIC DNA]</scope>
    <source>
        <strain evidence="7 8">JK626</strain>
    </source>
</reference>
<gene>
    <name evidence="7" type="primary">mtnN</name>
    <name evidence="7" type="ORF">CSX01_12210</name>
</gene>
<name>A0A2G3DT34_9FIRM</name>
<dbReference type="PANTHER" id="PTHR46832">
    <property type="entry name" value="5'-METHYLTHIOADENOSINE/S-ADENOSYLHOMOCYSTEINE NUCLEOSIDASE"/>
    <property type="match status" value="1"/>
</dbReference>